<dbReference type="PANTHER" id="PTHR42711:SF5">
    <property type="entry name" value="ABC TRANSPORTER ATP-BINDING PROTEIN NATA"/>
    <property type="match status" value="1"/>
</dbReference>
<reference evidence="6 9" key="2">
    <citation type="journal article" date="2017" name="BMC Genomics">
        <title>Comparative and functional genomics of the Lactococcus lactis taxon; insights into evolution and niche adaptation.</title>
        <authorList>
            <person name="Kelleher P."/>
            <person name="Bottacini F."/>
            <person name="Mahony J."/>
            <person name="Kilcawley K.N."/>
            <person name="van Sinderen D."/>
        </authorList>
    </citation>
    <scope>NUCLEOTIDE SEQUENCE [LARGE SCALE GENOMIC DNA]</scope>
    <source>
        <strain evidence="6 9">UC11</strain>
    </source>
</reference>
<reference evidence="8" key="1">
    <citation type="submission" date="2015-10" db="EMBL/GenBank/DDBJ databases">
        <title>Draft Genome Sequences of 11 Lactococcus lactis subspecies cremoris strains.</title>
        <authorList>
            <person name="Wels M."/>
            <person name="Backus L."/>
            <person name="Boekhorst J."/>
            <person name="Dijkstra A."/>
            <person name="Beerthuizen M."/>
            <person name="Kelly W."/>
            <person name="Siezen R."/>
            <person name="Bachmann H."/>
            <person name="Van Hijum S."/>
        </authorList>
    </citation>
    <scope>NUCLEOTIDE SEQUENCE [LARGE SCALE GENOMIC DNA]</scope>
    <source>
        <strain evidence="8">LMG9449</strain>
    </source>
</reference>
<protein>
    <submittedName>
        <fullName evidence="7">ABC transporter ATP-binding protein</fullName>
    </submittedName>
    <submittedName>
        <fullName evidence="6">ABC-type multidrug transport system ATPase component</fullName>
    </submittedName>
</protein>
<evidence type="ECO:0000313" key="9">
    <source>
        <dbReference type="Proteomes" id="UP000192067"/>
    </source>
</evidence>
<dbReference type="PROSITE" id="PS50893">
    <property type="entry name" value="ABC_TRANSPORTER_2"/>
    <property type="match status" value="1"/>
</dbReference>
<feature type="domain" description="ABC transporter" evidence="5">
    <location>
        <begin position="1"/>
        <end position="221"/>
    </location>
</feature>
<reference evidence="7" key="3">
    <citation type="journal article" date="2017" name="Genome Announc.">
        <title>Draft Genome Sequences of 24 Lactococcus lactis Strains.</title>
        <authorList>
            <person name="Backus L."/>
            <person name="Wels M."/>
            <person name="Boekhorst J."/>
            <person name="Dijkstra A.R."/>
            <person name="Beerthuyzen M."/>
            <person name="Kelly W.J."/>
            <person name="Siezen R.J."/>
            <person name="van Hijum S.A."/>
            <person name="Bachmann H."/>
        </authorList>
    </citation>
    <scope>NUCLEOTIDE SEQUENCE</scope>
    <source>
        <strain evidence="7">LMG9447</strain>
    </source>
</reference>
<dbReference type="PATRIC" id="fig|1360.100.peg.854"/>
<evidence type="ECO:0000256" key="2">
    <source>
        <dbReference type="ARBA" id="ARBA00022448"/>
    </source>
</evidence>
<dbReference type="InterPro" id="IPR050763">
    <property type="entry name" value="ABC_transporter_ATP-binding"/>
</dbReference>
<dbReference type="Pfam" id="PF00005">
    <property type="entry name" value="ABC_tran"/>
    <property type="match status" value="1"/>
</dbReference>
<keyword evidence="2" id="KW-0813">Transport</keyword>
<dbReference type="Proteomes" id="UP000192067">
    <property type="component" value="Chromosome"/>
</dbReference>
<evidence type="ECO:0000313" key="8">
    <source>
        <dbReference type="Proteomes" id="UP000053612"/>
    </source>
</evidence>
<dbReference type="GO" id="GO:0005524">
    <property type="term" value="F:ATP binding"/>
    <property type="evidence" value="ECO:0007669"/>
    <property type="project" value="UniProtKB-KW"/>
</dbReference>
<evidence type="ECO:0000256" key="4">
    <source>
        <dbReference type="ARBA" id="ARBA00022840"/>
    </source>
</evidence>
<comment type="similarity">
    <text evidence="1">Belongs to the ABC transporter superfamily.</text>
</comment>
<dbReference type="PANTHER" id="PTHR42711">
    <property type="entry name" value="ABC TRANSPORTER ATP-BINDING PROTEIN"/>
    <property type="match status" value="1"/>
</dbReference>
<evidence type="ECO:0000313" key="6">
    <source>
        <dbReference type="EMBL" id="ARE12789.1"/>
    </source>
</evidence>
<evidence type="ECO:0000259" key="5">
    <source>
        <dbReference type="PROSITE" id="PS50893"/>
    </source>
</evidence>
<evidence type="ECO:0000256" key="3">
    <source>
        <dbReference type="ARBA" id="ARBA00022741"/>
    </source>
</evidence>
<dbReference type="InterPro" id="IPR017871">
    <property type="entry name" value="ABC_transporter-like_CS"/>
</dbReference>
<dbReference type="SUPFAM" id="SSF52540">
    <property type="entry name" value="P-loop containing nucleoside triphosphate hydrolases"/>
    <property type="match status" value="1"/>
</dbReference>
<dbReference type="Proteomes" id="UP000053612">
    <property type="component" value="Unassembled WGS sequence"/>
</dbReference>
<keyword evidence="3" id="KW-0547">Nucleotide-binding</keyword>
<name>A0A0A7SY96_LACLL</name>
<dbReference type="CDD" id="cd03230">
    <property type="entry name" value="ABC_DR_subfamily_A"/>
    <property type="match status" value="1"/>
</dbReference>
<evidence type="ECO:0000313" key="7">
    <source>
        <dbReference type="EMBL" id="KSU18777.1"/>
    </source>
</evidence>
<keyword evidence="4 7" id="KW-0067">ATP-binding</keyword>
<dbReference type="EMBL" id="LKLS01000102">
    <property type="protein sequence ID" value="KSU18777.1"/>
    <property type="molecule type" value="Genomic_DNA"/>
</dbReference>
<dbReference type="GO" id="GO:0016887">
    <property type="term" value="F:ATP hydrolysis activity"/>
    <property type="evidence" value="ECO:0007669"/>
    <property type="project" value="InterPro"/>
</dbReference>
<dbReference type="AlphaFoldDB" id="A0A0A7SY96"/>
<accession>A0A0A7SY96</accession>
<gene>
    <name evidence="6" type="ORF">LLUC11_0454</name>
    <name evidence="7" type="ORF">LMG9449_0931</name>
</gene>
<dbReference type="EMBL" id="CP015904">
    <property type="protein sequence ID" value="ARE12789.1"/>
    <property type="molecule type" value="Genomic_DNA"/>
</dbReference>
<dbReference type="InterPro" id="IPR003593">
    <property type="entry name" value="AAA+_ATPase"/>
</dbReference>
<dbReference type="Gene3D" id="3.40.50.300">
    <property type="entry name" value="P-loop containing nucleotide triphosphate hydrolases"/>
    <property type="match status" value="1"/>
</dbReference>
<proteinExistence type="inferred from homology"/>
<sequence>MKIKNIKKSYGNNQVLNDISFELKAGDKVALLGNNGAGKSTLMNIINGNVKASSGKIEYGKMKPTSNNTGYIMQNMTLPPDALVSEVLALFSNDEQSKEYGLKLVKEFKMESYLKQRFSNLSGGQKQKLFLVSALQNSPEYFFLDEITTGLDSESRGELFKFLSSNLKVKNSTLLLVTHYLEEALQLCDRFIILKDGKIIADLQKSDLIQEEFSFVEFLVEVPEFEAYKLKEKQYKLPKELAEQAIIKFNKELVLYQKTYRINLEELLS</sequence>
<organism evidence="7 8">
    <name type="scientific">Lactococcus lactis subsp. lactis</name>
    <name type="common">Streptococcus lactis</name>
    <dbReference type="NCBI Taxonomy" id="1360"/>
    <lineage>
        <taxon>Bacteria</taxon>
        <taxon>Bacillati</taxon>
        <taxon>Bacillota</taxon>
        <taxon>Bacilli</taxon>
        <taxon>Lactobacillales</taxon>
        <taxon>Streptococcaceae</taxon>
        <taxon>Lactococcus</taxon>
    </lineage>
</organism>
<dbReference type="SMART" id="SM00382">
    <property type="entry name" value="AAA"/>
    <property type="match status" value="1"/>
</dbReference>
<evidence type="ECO:0000256" key="1">
    <source>
        <dbReference type="ARBA" id="ARBA00005417"/>
    </source>
</evidence>
<dbReference type="InterPro" id="IPR003439">
    <property type="entry name" value="ABC_transporter-like_ATP-bd"/>
</dbReference>
<dbReference type="InterPro" id="IPR027417">
    <property type="entry name" value="P-loop_NTPase"/>
</dbReference>
<dbReference type="PROSITE" id="PS00211">
    <property type="entry name" value="ABC_TRANSPORTER_1"/>
    <property type="match status" value="1"/>
</dbReference>
<dbReference type="RefSeq" id="WP_039114681.1">
    <property type="nucleotide sequence ID" value="NZ_CAKMAV010000001.1"/>
</dbReference>